<feature type="domain" description="AMP-binding enzyme C-terminal" evidence="6">
    <location>
        <begin position="489"/>
        <end position="565"/>
    </location>
</feature>
<organism evidence="7 8">
    <name type="scientific">Neohortaea acidophila</name>
    <dbReference type="NCBI Taxonomy" id="245834"/>
    <lineage>
        <taxon>Eukaryota</taxon>
        <taxon>Fungi</taxon>
        <taxon>Dikarya</taxon>
        <taxon>Ascomycota</taxon>
        <taxon>Pezizomycotina</taxon>
        <taxon>Dothideomycetes</taxon>
        <taxon>Dothideomycetidae</taxon>
        <taxon>Mycosphaerellales</taxon>
        <taxon>Teratosphaeriaceae</taxon>
        <taxon>Neohortaea</taxon>
    </lineage>
</organism>
<keyword evidence="3" id="KW-0276">Fatty acid metabolism</keyword>
<evidence type="ECO:0008006" key="9">
    <source>
        <dbReference type="Google" id="ProtNLM"/>
    </source>
</evidence>
<dbReference type="GO" id="GO:0016874">
    <property type="term" value="F:ligase activity"/>
    <property type="evidence" value="ECO:0007669"/>
    <property type="project" value="UniProtKB-KW"/>
</dbReference>
<evidence type="ECO:0000256" key="1">
    <source>
        <dbReference type="ARBA" id="ARBA00006432"/>
    </source>
</evidence>
<evidence type="ECO:0000313" key="7">
    <source>
        <dbReference type="EMBL" id="KAF2486517.1"/>
    </source>
</evidence>
<dbReference type="InterPro" id="IPR042099">
    <property type="entry name" value="ANL_N_sf"/>
</dbReference>
<dbReference type="InterPro" id="IPR000873">
    <property type="entry name" value="AMP-dep_synth/lig_dom"/>
</dbReference>
<evidence type="ECO:0000259" key="5">
    <source>
        <dbReference type="Pfam" id="PF00501"/>
    </source>
</evidence>
<dbReference type="InterPro" id="IPR045851">
    <property type="entry name" value="AMP-bd_C_sf"/>
</dbReference>
<dbReference type="AlphaFoldDB" id="A0A6A6Q527"/>
<protein>
    <recommendedName>
        <fullName evidence="9">AMP-binding domain protein</fullName>
    </recommendedName>
</protein>
<dbReference type="SUPFAM" id="SSF56801">
    <property type="entry name" value="Acetyl-CoA synthetase-like"/>
    <property type="match status" value="1"/>
</dbReference>
<feature type="domain" description="AMP-dependent synthetase/ligase" evidence="5">
    <location>
        <begin position="41"/>
        <end position="438"/>
    </location>
</feature>
<sequence>MSSALKRLSALASQLANSAIGNDHFHRHNIHQLSPTYWLPRAAAIEPDAICLYHTSANGKIVKYTYAETARRAAGLAYYLKKKGLKRVGILAPNTPAFLEAIFGIGGAGVVNVAINYRLKPEDIEYIFDHAEVDSIIVDAEYEHLLKSFRKSHPKVQIIVDTDTEQDSGPYDHVVLEGLKYDEEHGGLGWVGLENEAPDEEAMNALSYTSGTTSRPKGVEYTHRSSYLAALANIIESNLNVPVKGADRCHYLWTLPMFHAMGWTFPWAVTAVRGTHYTIRKVDYPEIWRLLKNEKISHFNAAPTVNTLLCADPNAERLPDAVRVTVAASPPTAHLFETMEKLNLNPVHVYGLTETYGPITKGYFLPAWRDLDSKEMYARMARQGHSHVTNYVTRVIKTKEDDAGNKDQYQDEIIDVEKNGKEIGEIIFLGNICAKGYYKDPVATRKLFAGNVLHTGDLAVWDPDGAIRILDRAKDIIISGGENISSLAVESMLVTHPDILEAAVVAVKDEKWGECPKAYITVKSGKQIKGDAVIDWAKNKSTISRFMVPREVEVLDELPKTSTGKLRKNVLREWAKGNKDFN</sequence>
<reference evidence="7" key="1">
    <citation type="journal article" date="2020" name="Stud. Mycol.">
        <title>101 Dothideomycetes genomes: a test case for predicting lifestyles and emergence of pathogens.</title>
        <authorList>
            <person name="Haridas S."/>
            <person name="Albert R."/>
            <person name="Binder M."/>
            <person name="Bloem J."/>
            <person name="Labutti K."/>
            <person name="Salamov A."/>
            <person name="Andreopoulos B."/>
            <person name="Baker S."/>
            <person name="Barry K."/>
            <person name="Bills G."/>
            <person name="Bluhm B."/>
            <person name="Cannon C."/>
            <person name="Castanera R."/>
            <person name="Culley D."/>
            <person name="Daum C."/>
            <person name="Ezra D."/>
            <person name="Gonzalez J."/>
            <person name="Henrissat B."/>
            <person name="Kuo A."/>
            <person name="Liang C."/>
            <person name="Lipzen A."/>
            <person name="Lutzoni F."/>
            <person name="Magnuson J."/>
            <person name="Mondo S."/>
            <person name="Nolan M."/>
            <person name="Ohm R."/>
            <person name="Pangilinan J."/>
            <person name="Park H.-J."/>
            <person name="Ramirez L."/>
            <person name="Alfaro M."/>
            <person name="Sun H."/>
            <person name="Tritt A."/>
            <person name="Yoshinaga Y."/>
            <person name="Zwiers L.-H."/>
            <person name="Turgeon B."/>
            <person name="Goodwin S."/>
            <person name="Spatafora J."/>
            <person name="Crous P."/>
            <person name="Grigoriev I."/>
        </authorList>
    </citation>
    <scope>NUCLEOTIDE SEQUENCE</scope>
    <source>
        <strain evidence="7">CBS 113389</strain>
    </source>
</reference>
<keyword evidence="8" id="KW-1185">Reference proteome</keyword>
<dbReference type="InterPro" id="IPR025110">
    <property type="entry name" value="AMP-bd_C"/>
</dbReference>
<dbReference type="GeneID" id="54476161"/>
<dbReference type="FunFam" id="3.30.300.30:FF:000008">
    <property type="entry name" value="2,3-dihydroxybenzoate-AMP ligase"/>
    <property type="match status" value="1"/>
</dbReference>
<dbReference type="OrthoDB" id="1882297at2759"/>
<dbReference type="PANTHER" id="PTHR43859:SF4">
    <property type="entry name" value="BUTANOATE--COA LIGASE AAE1-RELATED"/>
    <property type="match status" value="1"/>
</dbReference>
<dbReference type="Proteomes" id="UP000799767">
    <property type="component" value="Unassembled WGS sequence"/>
</dbReference>
<dbReference type="Pfam" id="PF13193">
    <property type="entry name" value="AMP-binding_C"/>
    <property type="match status" value="1"/>
</dbReference>
<evidence type="ECO:0000256" key="4">
    <source>
        <dbReference type="ARBA" id="ARBA00023098"/>
    </source>
</evidence>
<dbReference type="GO" id="GO:0006631">
    <property type="term" value="P:fatty acid metabolic process"/>
    <property type="evidence" value="ECO:0007669"/>
    <property type="project" value="UniProtKB-KW"/>
</dbReference>
<dbReference type="Gene3D" id="3.30.300.30">
    <property type="match status" value="1"/>
</dbReference>
<accession>A0A6A6Q527</accession>
<keyword evidence="4" id="KW-0443">Lipid metabolism</keyword>
<dbReference type="PANTHER" id="PTHR43859">
    <property type="entry name" value="ACYL-ACTIVATING ENZYME"/>
    <property type="match status" value="1"/>
</dbReference>
<dbReference type="RefSeq" id="XP_033593086.1">
    <property type="nucleotide sequence ID" value="XM_033735159.1"/>
</dbReference>
<proteinExistence type="inferred from homology"/>
<keyword evidence="2" id="KW-0436">Ligase</keyword>
<dbReference type="Pfam" id="PF00501">
    <property type="entry name" value="AMP-binding"/>
    <property type="match status" value="1"/>
</dbReference>
<gene>
    <name evidence="7" type="ORF">BDY17DRAFT_307984</name>
</gene>
<evidence type="ECO:0000259" key="6">
    <source>
        <dbReference type="Pfam" id="PF13193"/>
    </source>
</evidence>
<dbReference type="PROSITE" id="PS00455">
    <property type="entry name" value="AMP_BINDING"/>
    <property type="match status" value="1"/>
</dbReference>
<name>A0A6A6Q527_9PEZI</name>
<evidence type="ECO:0000256" key="2">
    <source>
        <dbReference type="ARBA" id="ARBA00022598"/>
    </source>
</evidence>
<dbReference type="Gene3D" id="3.40.50.12780">
    <property type="entry name" value="N-terminal domain of ligase-like"/>
    <property type="match status" value="1"/>
</dbReference>
<dbReference type="InterPro" id="IPR020845">
    <property type="entry name" value="AMP-binding_CS"/>
</dbReference>
<evidence type="ECO:0000313" key="8">
    <source>
        <dbReference type="Proteomes" id="UP000799767"/>
    </source>
</evidence>
<comment type="similarity">
    <text evidence="1">Belongs to the ATP-dependent AMP-binding enzyme family.</text>
</comment>
<dbReference type="EMBL" id="MU001632">
    <property type="protein sequence ID" value="KAF2486517.1"/>
    <property type="molecule type" value="Genomic_DNA"/>
</dbReference>
<evidence type="ECO:0000256" key="3">
    <source>
        <dbReference type="ARBA" id="ARBA00022832"/>
    </source>
</evidence>